<keyword evidence="2 3" id="KW-0067">ATP-binding</keyword>
<dbReference type="PANTHER" id="PTHR11638">
    <property type="entry name" value="ATP-DEPENDENT CLP PROTEASE"/>
    <property type="match status" value="1"/>
</dbReference>
<name>A0A2W4WKU3_9CYAN</name>
<feature type="non-terminal residue" evidence="3">
    <location>
        <position position="1"/>
    </location>
</feature>
<keyword evidence="1" id="KW-0547">Nucleotide-binding</keyword>
<reference evidence="3 4" key="2">
    <citation type="submission" date="2018-06" db="EMBL/GenBank/DDBJ databases">
        <title>Metagenomic assembly of (sub)arctic Cyanobacteria and their associated microbiome from non-axenic cultures.</title>
        <authorList>
            <person name="Baurain D."/>
        </authorList>
    </citation>
    <scope>NUCLEOTIDE SEQUENCE [LARGE SCALE GENOMIC DNA]</scope>
    <source>
        <strain evidence="3">ULC027bin1</strain>
    </source>
</reference>
<accession>A0A2W4WKU3</accession>
<keyword evidence="3" id="KW-0645">Protease</keyword>
<keyword evidence="3" id="KW-0378">Hydrolase</keyword>
<dbReference type="AlphaFoldDB" id="A0A2W4WKU3"/>
<dbReference type="GO" id="GO:0016887">
    <property type="term" value="F:ATP hydrolysis activity"/>
    <property type="evidence" value="ECO:0007669"/>
    <property type="project" value="TreeGrafter"/>
</dbReference>
<evidence type="ECO:0000256" key="2">
    <source>
        <dbReference type="ARBA" id="ARBA00022840"/>
    </source>
</evidence>
<evidence type="ECO:0000313" key="3">
    <source>
        <dbReference type="EMBL" id="PZO45734.1"/>
    </source>
</evidence>
<organism evidence="3 4">
    <name type="scientific">Phormidesmis priestleyi</name>
    <dbReference type="NCBI Taxonomy" id="268141"/>
    <lineage>
        <taxon>Bacteria</taxon>
        <taxon>Bacillati</taxon>
        <taxon>Cyanobacteriota</taxon>
        <taxon>Cyanophyceae</taxon>
        <taxon>Leptolyngbyales</taxon>
        <taxon>Leptolyngbyaceae</taxon>
        <taxon>Phormidesmis</taxon>
    </lineage>
</organism>
<sequence>AIQVQDFDLAADLRKTESSLTQQIQATLADDVVITGIPEVSDEDIADIVSAWTGVPVNAITETESVMMMHLEDTLHERVVGQNEAVVAVAK</sequence>
<dbReference type="InterPro" id="IPR050130">
    <property type="entry name" value="ClpA_ClpB"/>
</dbReference>
<reference evidence="4" key="1">
    <citation type="submission" date="2018-04" db="EMBL/GenBank/DDBJ databases">
        <authorList>
            <person name="Cornet L."/>
        </authorList>
    </citation>
    <scope>NUCLEOTIDE SEQUENCE [LARGE SCALE GENOMIC DNA]</scope>
</reference>
<dbReference type="Gene3D" id="3.40.50.300">
    <property type="entry name" value="P-loop containing nucleotide triphosphate hydrolases"/>
    <property type="match status" value="1"/>
</dbReference>
<dbReference type="GO" id="GO:0005524">
    <property type="term" value="F:ATP binding"/>
    <property type="evidence" value="ECO:0007669"/>
    <property type="project" value="UniProtKB-KW"/>
</dbReference>
<dbReference type="Proteomes" id="UP000249794">
    <property type="component" value="Unassembled WGS sequence"/>
</dbReference>
<protein>
    <submittedName>
        <fullName evidence="3">ATP-dependent Clp protease ATP-binding subunit ClpC</fullName>
    </submittedName>
</protein>
<dbReference type="PANTHER" id="PTHR11638:SF18">
    <property type="entry name" value="HEAT SHOCK PROTEIN 104"/>
    <property type="match status" value="1"/>
</dbReference>
<dbReference type="GO" id="GO:0005737">
    <property type="term" value="C:cytoplasm"/>
    <property type="evidence" value="ECO:0007669"/>
    <property type="project" value="TreeGrafter"/>
</dbReference>
<dbReference type="InterPro" id="IPR027417">
    <property type="entry name" value="P-loop_NTPase"/>
</dbReference>
<comment type="caution">
    <text evidence="3">The sequence shown here is derived from an EMBL/GenBank/DDBJ whole genome shotgun (WGS) entry which is preliminary data.</text>
</comment>
<dbReference type="GO" id="GO:0006508">
    <property type="term" value="P:proteolysis"/>
    <property type="evidence" value="ECO:0007669"/>
    <property type="project" value="UniProtKB-KW"/>
</dbReference>
<dbReference type="GO" id="GO:0034605">
    <property type="term" value="P:cellular response to heat"/>
    <property type="evidence" value="ECO:0007669"/>
    <property type="project" value="TreeGrafter"/>
</dbReference>
<dbReference type="GO" id="GO:0008233">
    <property type="term" value="F:peptidase activity"/>
    <property type="evidence" value="ECO:0007669"/>
    <property type="project" value="UniProtKB-KW"/>
</dbReference>
<feature type="non-terminal residue" evidence="3">
    <location>
        <position position="91"/>
    </location>
</feature>
<gene>
    <name evidence="3" type="ORF">DCF15_21330</name>
</gene>
<evidence type="ECO:0000313" key="4">
    <source>
        <dbReference type="Proteomes" id="UP000249794"/>
    </source>
</evidence>
<evidence type="ECO:0000256" key="1">
    <source>
        <dbReference type="ARBA" id="ARBA00022741"/>
    </source>
</evidence>
<proteinExistence type="predicted"/>
<dbReference type="EMBL" id="QBMP01000347">
    <property type="protein sequence ID" value="PZO45734.1"/>
    <property type="molecule type" value="Genomic_DNA"/>
</dbReference>